<sequence>MTIPTNNPFSPPSANLESDGLTVDGEMSLHYRLTALDHLRFNLLHVYTRLFPQAVMLTGSAIFASSFSGGAPKLLVFVGAYAVNSLIQLLVLGLMVFSARNRRLLTDYQTALTGAGLVVSTPFVRSLYYWTGVERVRSGLGITAVYVNSNAAQIIPKRAFAGDAQQAKFLSIIAERRLDV</sequence>
<name>A0A2P1PR34_9GAMM</name>
<dbReference type="Pfam" id="PF14317">
    <property type="entry name" value="YcxB"/>
    <property type="match status" value="1"/>
</dbReference>
<dbReference type="RefSeq" id="WP_106891216.1">
    <property type="nucleotide sequence ID" value="NZ_CP027860.1"/>
</dbReference>
<evidence type="ECO:0000313" key="3">
    <source>
        <dbReference type="EMBL" id="AVP97292.1"/>
    </source>
</evidence>
<protein>
    <recommendedName>
        <fullName evidence="2">YcxB-like C-terminal domain-containing protein</fullName>
    </recommendedName>
</protein>
<keyword evidence="1" id="KW-1133">Transmembrane helix</keyword>
<reference evidence="3 4" key="1">
    <citation type="submission" date="2018-03" db="EMBL/GenBank/DDBJ databases">
        <title>Ahniella affigens gen. nov., sp. nov., a gammaproteobacterium isolated from sandy soil near a stream.</title>
        <authorList>
            <person name="Ko Y."/>
            <person name="Kim J.-H."/>
        </authorList>
    </citation>
    <scope>NUCLEOTIDE SEQUENCE [LARGE SCALE GENOMIC DNA]</scope>
    <source>
        <strain evidence="3 4">D13</strain>
    </source>
</reference>
<feature type="transmembrane region" description="Helical" evidence="1">
    <location>
        <begin position="74"/>
        <end position="97"/>
    </location>
</feature>
<dbReference type="EMBL" id="CP027860">
    <property type="protein sequence ID" value="AVP97292.1"/>
    <property type="molecule type" value="Genomic_DNA"/>
</dbReference>
<organism evidence="3 4">
    <name type="scientific">Ahniella affigens</name>
    <dbReference type="NCBI Taxonomy" id="2021234"/>
    <lineage>
        <taxon>Bacteria</taxon>
        <taxon>Pseudomonadati</taxon>
        <taxon>Pseudomonadota</taxon>
        <taxon>Gammaproteobacteria</taxon>
        <taxon>Lysobacterales</taxon>
        <taxon>Rhodanobacteraceae</taxon>
        <taxon>Ahniella</taxon>
    </lineage>
</organism>
<dbReference type="InterPro" id="IPR025588">
    <property type="entry name" value="YcxB-like_C"/>
</dbReference>
<dbReference type="AlphaFoldDB" id="A0A2P1PR34"/>
<evidence type="ECO:0000256" key="1">
    <source>
        <dbReference type="SAM" id="Phobius"/>
    </source>
</evidence>
<reference evidence="3 4" key="2">
    <citation type="submission" date="2018-03" db="EMBL/GenBank/DDBJ databases">
        <authorList>
            <person name="Keele B.F."/>
        </authorList>
    </citation>
    <scope>NUCLEOTIDE SEQUENCE [LARGE SCALE GENOMIC DNA]</scope>
    <source>
        <strain evidence="3 4">D13</strain>
    </source>
</reference>
<keyword evidence="1" id="KW-0812">Transmembrane</keyword>
<evidence type="ECO:0000259" key="2">
    <source>
        <dbReference type="Pfam" id="PF14317"/>
    </source>
</evidence>
<feature type="domain" description="YcxB-like C-terminal" evidence="2">
    <location>
        <begin position="113"/>
        <end position="171"/>
    </location>
</feature>
<accession>A0A2P1PR34</accession>
<dbReference type="KEGG" id="xba:C7S18_08850"/>
<gene>
    <name evidence="3" type="ORF">C7S18_08850</name>
</gene>
<keyword evidence="1" id="KW-0472">Membrane</keyword>
<keyword evidence="4" id="KW-1185">Reference proteome</keyword>
<feature type="transmembrane region" description="Helical" evidence="1">
    <location>
        <begin position="50"/>
        <end position="68"/>
    </location>
</feature>
<evidence type="ECO:0000313" key="4">
    <source>
        <dbReference type="Proteomes" id="UP000241074"/>
    </source>
</evidence>
<dbReference type="Proteomes" id="UP000241074">
    <property type="component" value="Chromosome"/>
</dbReference>
<proteinExistence type="predicted"/>